<dbReference type="EMBL" id="QGDL01000010">
    <property type="protein sequence ID" value="PWJ27970.1"/>
    <property type="molecule type" value="Genomic_DNA"/>
</dbReference>
<protein>
    <submittedName>
        <fullName evidence="1">Uncharacterized protein</fullName>
    </submittedName>
</protein>
<gene>
    <name evidence="1" type="ORF">A8806_110145</name>
</gene>
<accession>A0A2Y9BHP5</accession>
<evidence type="ECO:0000313" key="1">
    <source>
        <dbReference type="EMBL" id="PWJ27970.1"/>
    </source>
</evidence>
<comment type="caution">
    <text evidence="1">The sequence shown here is derived from an EMBL/GenBank/DDBJ whole genome shotgun (WGS) entry which is preliminary data.</text>
</comment>
<dbReference type="Proteomes" id="UP000245845">
    <property type="component" value="Unassembled WGS sequence"/>
</dbReference>
<reference evidence="1 2" key="1">
    <citation type="submission" date="2018-05" db="EMBL/GenBank/DDBJ databases">
        <title>The Hungate 1000. A catalogue of reference genomes from the rumen microbiome.</title>
        <authorList>
            <person name="Kelly W."/>
        </authorList>
    </citation>
    <scope>NUCLEOTIDE SEQUENCE [LARGE SCALE GENOMIC DNA]</scope>
    <source>
        <strain evidence="1 2">NLAE-zl-C242</strain>
    </source>
</reference>
<evidence type="ECO:0000313" key="2">
    <source>
        <dbReference type="Proteomes" id="UP000245845"/>
    </source>
</evidence>
<organism evidence="1 2">
    <name type="scientific">Faecalicatena orotica</name>
    <dbReference type="NCBI Taxonomy" id="1544"/>
    <lineage>
        <taxon>Bacteria</taxon>
        <taxon>Bacillati</taxon>
        <taxon>Bacillota</taxon>
        <taxon>Clostridia</taxon>
        <taxon>Lachnospirales</taxon>
        <taxon>Lachnospiraceae</taxon>
        <taxon>Faecalicatena</taxon>
    </lineage>
</organism>
<dbReference type="AlphaFoldDB" id="A0A2Y9BHP5"/>
<sequence length="69" mass="8005">MAKVLCHMTDCKHRSRRASKIYKTKNGRKMYGCLLDAIVVRKITDFDGDCEAVIGRENMAQCMYYEPQI</sequence>
<dbReference type="RefSeq" id="WP_109732324.1">
    <property type="nucleotide sequence ID" value="NZ_QGDL01000010.1"/>
</dbReference>
<proteinExistence type="predicted"/>
<name>A0A2Y9BHP5_9FIRM</name>
<keyword evidence="2" id="KW-1185">Reference proteome</keyword>